<dbReference type="PROSITE" id="PS50926">
    <property type="entry name" value="TRAM"/>
    <property type="match status" value="1"/>
</dbReference>
<comment type="caution">
    <text evidence="7">The sequence shown here is derived from an EMBL/GenBank/DDBJ whole genome shotgun (WGS) entry which is preliminary data.</text>
</comment>
<accession>A0A4R1RAK9</accession>
<dbReference type="CDD" id="cd09877">
    <property type="entry name" value="PIN_YacL-like"/>
    <property type="match status" value="1"/>
</dbReference>
<dbReference type="PANTHER" id="PTHR11603:SF147">
    <property type="entry name" value="MEMBRANE PROTEIN"/>
    <property type="match status" value="1"/>
</dbReference>
<feature type="transmembrane region" description="Helical" evidence="5">
    <location>
        <begin position="85"/>
        <end position="104"/>
    </location>
</feature>
<organism evidence="7 8">
    <name type="scientific">Hydrogenispora ethanolica</name>
    <dbReference type="NCBI Taxonomy" id="1082276"/>
    <lineage>
        <taxon>Bacteria</taxon>
        <taxon>Bacillati</taxon>
        <taxon>Bacillota</taxon>
        <taxon>Hydrogenispora</taxon>
    </lineage>
</organism>
<keyword evidence="5" id="KW-0472">Membrane</keyword>
<keyword evidence="8" id="KW-1185">Reference proteome</keyword>
<feature type="transmembrane region" description="Helical" evidence="5">
    <location>
        <begin position="44"/>
        <end position="64"/>
    </location>
</feature>
<dbReference type="Proteomes" id="UP000295008">
    <property type="component" value="Unassembled WGS sequence"/>
</dbReference>
<dbReference type="Pfam" id="PF01938">
    <property type="entry name" value="TRAM"/>
    <property type="match status" value="1"/>
</dbReference>
<evidence type="ECO:0000313" key="7">
    <source>
        <dbReference type="EMBL" id="TCL62804.1"/>
    </source>
</evidence>
<dbReference type="EMBL" id="SLUN01000023">
    <property type="protein sequence ID" value="TCL62804.1"/>
    <property type="molecule type" value="Genomic_DNA"/>
</dbReference>
<dbReference type="InterPro" id="IPR002716">
    <property type="entry name" value="PIN_dom"/>
</dbReference>
<comment type="cofactor">
    <cofactor evidence="1">
        <name>Mg(2+)</name>
        <dbReference type="ChEBI" id="CHEBI:18420"/>
    </cofactor>
</comment>
<dbReference type="SMART" id="SM00670">
    <property type="entry name" value="PINc"/>
    <property type="match status" value="1"/>
</dbReference>
<keyword evidence="3" id="KW-0378">Hydrolase</keyword>
<keyword evidence="2" id="KW-0540">Nuclease</keyword>
<dbReference type="Gene3D" id="3.40.50.1010">
    <property type="entry name" value="5'-nuclease"/>
    <property type="match status" value="1"/>
</dbReference>
<name>A0A4R1RAK9_HYDET</name>
<dbReference type="InterPro" id="IPR052041">
    <property type="entry name" value="Nucleic_acid_metab_PIN/TRAM"/>
</dbReference>
<reference evidence="7 8" key="1">
    <citation type="submission" date="2019-03" db="EMBL/GenBank/DDBJ databases">
        <title>Genomic Encyclopedia of Type Strains, Phase IV (KMG-IV): sequencing the most valuable type-strain genomes for metagenomic binning, comparative biology and taxonomic classification.</title>
        <authorList>
            <person name="Goeker M."/>
        </authorList>
    </citation>
    <scope>NUCLEOTIDE SEQUENCE [LARGE SCALE GENOMIC DNA]</scope>
    <source>
        <strain evidence="7 8">LX-B</strain>
    </source>
</reference>
<protein>
    <submittedName>
        <fullName evidence="7">Uncharacterized protein YacL</fullName>
    </submittedName>
</protein>
<feature type="transmembrane region" description="Helical" evidence="5">
    <location>
        <begin position="20"/>
        <end position="38"/>
    </location>
</feature>
<dbReference type="AlphaFoldDB" id="A0A4R1RAK9"/>
<evidence type="ECO:0000256" key="2">
    <source>
        <dbReference type="ARBA" id="ARBA00022722"/>
    </source>
</evidence>
<evidence type="ECO:0000256" key="3">
    <source>
        <dbReference type="ARBA" id="ARBA00022801"/>
    </source>
</evidence>
<dbReference type="InterPro" id="IPR029060">
    <property type="entry name" value="PIN-like_dom_sf"/>
</dbReference>
<dbReference type="SUPFAM" id="SSF88723">
    <property type="entry name" value="PIN domain-like"/>
    <property type="match status" value="1"/>
</dbReference>
<dbReference type="GO" id="GO:0016787">
    <property type="term" value="F:hydrolase activity"/>
    <property type="evidence" value="ECO:0007669"/>
    <property type="project" value="UniProtKB-KW"/>
</dbReference>
<dbReference type="GO" id="GO:0004518">
    <property type="term" value="F:nuclease activity"/>
    <property type="evidence" value="ECO:0007669"/>
    <property type="project" value="UniProtKB-KW"/>
</dbReference>
<proteinExistence type="predicted"/>
<evidence type="ECO:0000313" key="8">
    <source>
        <dbReference type="Proteomes" id="UP000295008"/>
    </source>
</evidence>
<feature type="transmembrane region" description="Helical" evidence="5">
    <location>
        <begin position="116"/>
        <end position="134"/>
    </location>
</feature>
<evidence type="ECO:0000256" key="1">
    <source>
        <dbReference type="ARBA" id="ARBA00001946"/>
    </source>
</evidence>
<feature type="domain" description="TRAM" evidence="6">
    <location>
        <begin position="289"/>
        <end position="363"/>
    </location>
</feature>
<sequence length="363" mass="39632">MFHHINCERGDGFDTMIKHFLWSLGGGVSGWFLTVLLNSHPNPAAGLSLAIICGLLSLALSVKGSQFLEFVVSKKTGAELTVKSMALFCGLAAAALLGSVFRPVVEVLPWQGRMLVLFWGVLLTVGVVMTMTALKLKDFTALFFETAAPAPPKASPGKNQFKVVDTSAIIDGRIADLCKTGFLEGVLIIPTFVLSELQKIADSADPLRRNRGRRGLDILNKIQKENLVAVRIFDRDYDDLSEVDTKLLRLSRELEAKVVTNDYNLNKVAELYGVQVLNINDLSNAIKPVVIPGEEMMVHVLRDGKEHGQGIGYLEDGTMIVVEGGKSYIGLDIEILVTSILQTSAGRMIFAKPKEYLASRITS</sequence>
<dbReference type="InterPro" id="IPR002792">
    <property type="entry name" value="TRAM_dom"/>
</dbReference>
<evidence type="ECO:0000256" key="4">
    <source>
        <dbReference type="ARBA" id="ARBA00022842"/>
    </source>
</evidence>
<keyword evidence="4" id="KW-0460">Magnesium</keyword>
<keyword evidence="5" id="KW-0812">Transmembrane</keyword>
<evidence type="ECO:0000256" key="5">
    <source>
        <dbReference type="SAM" id="Phobius"/>
    </source>
</evidence>
<gene>
    <name evidence="7" type="ORF">EDC14_102385</name>
</gene>
<dbReference type="OrthoDB" id="9780734at2"/>
<dbReference type="Pfam" id="PF01850">
    <property type="entry name" value="PIN"/>
    <property type="match status" value="1"/>
</dbReference>
<dbReference type="PANTHER" id="PTHR11603">
    <property type="entry name" value="AAA FAMILY ATPASE"/>
    <property type="match status" value="1"/>
</dbReference>
<evidence type="ECO:0000259" key="6">
    <source>
        <dbReference type="PROSITE" id="PS50926"/>
    </source>
</evidence>
<keyword evidence="5" id="KW-1133">Transmembrane helix</keyword>